<dbReference type="AlphaFoldDB" id="A0A2R6P147"/>
<dbReference type="PANTHER" id="PTHR24205:SF16">
    <property type="entry name" value="GH01042P-RELATED"/>
    <property type="match status" value="1"/>
</dbReference>
<dbReference type="GO" id="GO:0030695">
    <property type="term" value="F:GTPase regulator activity"/>
    <property type="evidence" value="ECO:0007669"/>
    <property type="project" value="UniProtKB-ARBA"/>
</dbReference>
<feature type="compositionally biased region" description="Pro residues" evidence="6">
    <location>
        <begin position="293"/>
        <end position="306"/>
    </location>
</feature>
<reference evidence="8 9" key="1">
    <citation type="submission" date="2018-02" db="EMBL/GenBank/DDBJ databases">
        <title>Genome sequence of the basidiomycete white-rot fungus Phlebia centrifuga.</title>
        <authorList>
            <person name="Granchi Z."/>
            <person name="Peng M."/>
            <person name="de Vries R.P."/>
            <person name="Hilden K."/>
            <person name="Makela M.R."/>
            <person name="Grigoriev I."/>
            <person name="Riley R."/>
        </authorList>
    </citation>
    <scope>NUCLEOTIDE SEQUENCE [LARGE SCALE GENOMIC DNA]</scope>
    <source>
        <strain evidence="8 9">FBCC195</strain>
    </source>
</reference>
<dbReference type="CDD" id="cd09397">
    <property type="entry name" value="LIM1_UF1"/>
    <property type="match status" value="1"/>
</dbReference>
<feature type="compositionally biased region" description="Pro residues" evidence="6">
    <location>
        <begin position="78"/>
        <end position="94"/>
    </location>
</feature>
<evidence type="ECO:0000256" key="1">
    <source>
        <dbReference type="ARBA" id="ARBA00022723"/>
    </source>
</evidence>
<feature type="region of interest" description="Disordered" evidence="6">
    <location>
        <begin position="420"/>
        <end position="630"/>
    </location>
</feature>
<feature type="compositionally biased region" description="Low complexity" evidence="6">
    <location>
        <begin position="595"/>
        <end position="630"/>
    </location>
</feature>
<dbReference type="GO" id="GO:0046872">
    <property type="term" value="F:metal ion binding"/>
    <property type="evidence" value="ECO:0007669"/>
    <property type="project" value="UniProtKB-KW"/>
</dbReference>
<keyword evidence="4 5" id="KW-0440">LIM domain</keyword>
<gene>
    <name evidence="8" type="ORF">PHLCEN_2v5882</name>
</gene>
<keyword evidence="1 5" id="KW-0479">Metal-binding</keyword>
<feature type="compositionally biased region" description="Low complexity" evidence="6">
    <location>
        <begin position="249"/>
        <end position="262"/>
    </location>
</feature>
<keyword evidence="3 5" id="KW-0862">Zinc</keyword>
<evidence type="ECO:0000313" key="9">
    <source>
        <dbReference type="Proteomes" id="UP000186601"/>
    </source>
</evidence>
<dbReference type="GO" id="GO:0005634">
    <property type="term" value="C:nucleus"/>
    <property type="evidence" value="ECO:0007669"/>
    <property type="project" value="TreeGrafter"/>
</dbReference>
<feature type="region of interest" description="Disordered" evidence="6">
    <location>
        <begin position="647"/>
        <end position="708"/>
    </location>
</feature>
<dbReference type="Gene3D" id="2.10.110.10">
    <property type="entry name" value="Cysteine Rich Protein"/>
    <property type="match status" value="2"/>
</dbReference>
<protein>
    <recommendedName>
        <fullName evidence="7">LIM zinc-binding domain-containing protein</fullName>
    </recommendedName>
</protein>
<dbReference type="SUPFAM" id="SSF57716">
    <property type="entry name" value="Glucocorticoid receptor-like (DNA-binding domain)"/>
    <property type="match status" value="2"/>
</dbReference>
<dbReference type="InterPro" id="IPR001781">
    <property type="entry name" value="Znf_LIM"/>
</dbReference>
<accession>A0A2R6P147</accession>
<keyword evidence="9" id="KW-1185">Reference proteome</keyword>
<comment type="caution">
    <text evidence="8">The sequence shown here is derived from an EMBL/GenBank/DDBJ whole genome shotgun (WGS) entry which is preliminary data.</text>
</comment>
<feature type="region of interest" description="Disordered" evidence="6">
    <location>
        <begin position="74"/>
        <end position="324"/>
    </location>
</feature>
<feature type="domain" description="LIM zinc-binding" evidence="7">
    <location>
        <begin position="744"/>
        <end position="807"/>
    </location>
</feature>
<evidence type="ECO:0000313" key="8">
    <source>
        <dbReference type="EMBL" id="PSR83078.1"/>
    </source>
</evidence>
<dbReference type="SMART" id="SM00132">
    <property type="entry name" value="LIM"/>
    <property type="match status" value="2"/>
</dbReference>
<evidence type="ECO:0000256" key="6">
    <source>
        <dbReference type="SAM" id="MobiDB-lite"/>
    </source>
</evidence>
<feature type="compositionally biased region" description="Polar residues" evidence="6">
    <location>
        <begin position="473"/>
        <end position="482"/>
    </location>
</feature>
<keyword evidence="2" id="KW-0677">Repeat</keyword>
<feature type="compositionally biased region" description="Low complexity" evidence="6">
    <location>
        <begin position="651"/>
        <end position="662"/>
    </location>
</feature>
<proteinExistence type="predicted"/>
<dbReference type="CDD" id="cd08368">
    <property type="entry name" value="LIM"/>
    <property type="match status" value="1"/>
</dbReference>
<feature type="compositionally biased region" description="Low complexity" evidence="6">
    <location>
        <begin position="182"/>
        <end position="201"/>
    </location>
</feature>
<evidence type="ECO:0000256" key="3">
    <source>
        <dbReference type="ARBA" id="ARBA00022833"/>
    </source>
</evidence>
<feature type="compositionally biased region" description="Polar residues" evidence="6">
    <location>
        <begin position="455"/>
        <end position="466"/>
    </location>
</feature>
<feature type="compositionally biased region" description="Pro residues" evidence="6">
    <location>
        <begin position="489"/>
        <end position="504"/>
    </location>
</feature>
<evidence type="ECO:0000256" key="2">
    <source>
        <dbReference type="ARBA" id="ARBA00022737"/>
    </source>
</evidence>
<organism evidence="8 9">
    <name type="scientific">Hermanssonia centrifuga</name>
    <dbReference type="NCBI Taxonomy" id="98765"/>
    <lineage>
        <taxon>Eukaryota</taxon>
        <taxon>Fungi</taxon>
        <taxon>Dikarya</taxon>
        <taxon>Basidiomycota</taxon>
        <taxon>Agaricomycotina</taxon>
        <taxon>Agaricomycetes</taxon>
        <taxon>Polyporales</taxon>
        <taxon>Meruliaceae</taxon>
        <taxon>Hermanssonia</taxon>
    </lineage>
</organism>
<dbReference type="GO" id="GO:0003712">
    <property type="term" value="F:transcription coregulator activity"/>
    <property type="evidence" value="ECO:0007669"/>
    <property type="project" value="TreeGrafter"/>
</dbReference>
<dbReference type="Proteomes" id="UP000186601">
    <property type="component" value="Unassembled WGS sequence"/>
</dbReference>
<evidence type="ECO:0000259" key="7">
    <source>
        <dbReference type="PROSITE" id="PS50023"/>
    </source>
</evidence>
<dbReference type="OrthoDB" id="1112565at2759"/>
<dbReference type="EMBL" id="MLYV02000566">
    <property type="protein sequence ID" value="PSR83078.1"/>
    <property type="molecule type" value="Genomic_DNA"/>
</dbReference>
<evidence type="ECO:0000256" key="4">
    <source>
        <dbReference type="ARBA" id="ARBA00023038"/>
    </source>
</evidence>
<dbReference type="PROSITE" id="PS50023">
    <property type="entry name" value="LIM_DOMAIN_2"/>
    <property type="match status" value="1"/>
</dbReference>
<dbReference type="Pfam" id="PF00412">
    <property type="entry name" value="LIM"/>
    <property type="match status" value="2"/>
</dbReference>
<feature type="compositionally biased region" description="Polar residues" evidence="6">
    <location>
        <begin position="420"/>
        <end position="448"/>
    </location>
</feature>
<dbReference type="STRING" id="98765.A0A2R6P147"/>
<feature type="compositionally biased region" description="Polar residues" evidence="6">
    <location>
        <begin position="116"/>
        <end position="127"/>
    </location>
</feature>
<evidence type="ECO:0000256" key="5">
    <source>
        <dbReference type="PROSITE-ProRule" id="PRU00125"/>
    </source>
</evidence>
<name>A0A2R6P147_9APHY</name>
<dbReference type="PANTHER" id="PTHR24205">
    <property type="entry name" value="FOUR AND A HALF LIM DOMAINS PROTEIN"/>
    <property type="match status" value="1"/>
</dbReference>
<dbReference type="PROSITE" id="PS00478">
    <property type="entry name" value="LIM_DOMAIN_1"/>
    <property type="match status" value="1"/>
</dbReference>
<sequence length="906" mass="96404">MAQLLSPAGPAPGRISQILPTVKCSNCNQPVAITDLEDHICAPPTTPAATSKPPMSPTSASFLHQKYQNVIANRSAAPQPPTSGSPLRSPPMVPPAREGSPLGAQRVTSVGPPAQQPRTRAPSTASLNVPGLQNRPERVPSPLARGSTPDAPKVAFPTRSGPSEPLQRVPSPLSPRQTFSEPIRTGTPSSISSRTSSEPGRPLMSPDVMRSTMPMRRPSPAPSTSSMNRAPSDASVPPGQYGVRHPVQSSPAPYASIPSPGAMSPTSHESVQRPRAATDVPPADLLYSTSRPGAPPGPSRGPPPSPNMDMQRAPSNASSMHNPYAPPSMPVGGVFSHPGMMQRQQTPQPALEIDTKTGGEAGMAGVGRRGFAAAARAAMFMHQVGAHAGSQMDHLPDEDDIHGMDGRRANAPRYLDITSATNYPSATTPPLSAGSGSSPRSPYSQGSPLSARIPSPNQDGRTSVTPTAIARTPSPSERSISFIQRDRILPPPLEPPKVPLPATPQAPATPSLPFFEKFKNKQPNVDTEPEEPVNMERPPSPDGSESEFGGLAYADSDDDGDDATSHAGTVKPDDISSAKPQNKVRFPSMSSRTQSIRSESKYSSGSSSSAPSPRLPMRSLSASTSYSLRSVAKSTGALDRTMETLFEEDPTSPTASSVSSPAMFSVPLGEGQRDSMNRIKLPTRSHTSPGLGPGRPESRAPGKKRAPKMRSCLKCDRSIDDGRWIQMEGGGVMCDRCWKNMYLPKCRRCNLSIEKAAVSSSDGQLKGKYHRDCFNCHTCQKPFPDKTFYVFDGKPFCAYHYHEANDSLCAAATCGQPIEGPCAVSHAGDRYHPEHLLCEHPRCSERLVEYWEVDGRMLCEKHSGGVDSDDEDDLPLGVYAGDSARATKRVTRFIDLSGGIGLGPPS</sequence>